<dbReference type="EMBL" id="CP053716">
    <property type="protein sequence ID" value="QKF07823.1"/>
    <property type="molecule type" value="Genomic_DNA"/>
</dbReference>
<evidence type="ECO:0000313" key="2">
    <source>
        <dbReference type="EMBL" id="QKF07823.1"/>
    </source>
</evidence>
<keyword evidence="1" id="KW-0378">Hydrolase</keyword>
<accession>A0A6M8J5C6</accession>
<dbReference type="RefSeq" id="WP_173165259.1">
    <property type="nucleotide sequence ID" value="NZ_CP053716.1"/>
</dbReference>
<evidence type="ECO:0000256" key="1">
    <source>
        <dbReference type="HAMAP-Rule" id="MF_00691"/>
    </source>
</evidence>
<dbReference type="Pfam" id="PF03746">
    <property type="entry name" value="LamB_YcsF"/>
    <property type="match status" value="1"/>
</dbReference>
<dbReference type="SUPFAM" id="SSF88713">
    <property type="entry name" value="Glycoside hydrolase/deacetylase"/>
    <property type="match status" value="1"/>
</dbReference>
<dbReference type="Gene3D" id="3.20.20.370">
    <property type="entry name" value="Glycoside hydrolase/deacetylase"/>
    <property type="match status" value="1"/>
</dbReference>
<comment type="subunit">
    <text evidence="1">Forms a complex composed of PxpA, PxpB and PxpC.</text>
</comment>
<sequence>MHTVDLNCDIGESFGAYAMGLDARVIPLASSVNVACGMHAGDPLVMERTVALAAEASVAVGAHPGYPDLQGFGRRDMALSPREVRAFTLYQIGALAAFCQAQGVALRHVKPHGQLYNRAARDRACADAIADAVRSFDSKLVLVGLAGGQLIEAGRAAGLRTASEFFADRNYTQHGTLVPRTQPNAVLTDETAAAKRVVQAVREGWVESVEGARVPVAADTICTHGDNEHALAFVRLLRQELSAAGVEVRPL</sequence>
<protein>
    <recommendedName>
        <fullName evidence="1">5-oxoprolinase subunit A</fullName>
        <shortName evidence="1">5-OPase subunit A</shortName>
        <ecNumber evidence="1">3.5.2.9</ecNumber>
    </recommendedName>
    <alternativeName>
        <fullName evidence="1">5-oxoprolinase (ATP-hydrolyzing) subunit A</fullName>
    </alternativeName>
</protein>
<reference evidence="3" key="1">
    <citation type="submission" date="2020-05" db="EMBL/GenBank/DDBJ databases">
        <title>Novel species in genus Nocardioides.</title>
        <authorList>
            <person name="Zhang G."/>
        </authorList>
    </citation>
    <scope>NUCLEOTIDE SEQUENCE [LARGE SCALE GENOMIC DNA]</scope>
    <source>
        <strain evidence="3">zg-1050</strain>
    </source>
</reference>
<name>A0A6M8J5C6_9ACTN</name>
<dbReference type="CDD" id="cd10787">
    <property type="entry name" value="LamB_YcsF_like"/>
    <property type="match status" value="1"/>
</dbReference>
<organism evidence="2 3">
    <name type="scientific">Berryella wangjianweii</name>
    <dbReference type="NCBI Taxonomy" id="2734634"/>
    <lineage>
        <taxon>Bacteria</taxon>
        <taxon>Bacillati</taxon>
        <taxon>Actinomycetota</taxon>
        <taxon>Coriobacteriia</taxon>
        <taxon>Eggerthellales</taxon>
        <taxon>Eggerthellaceae</taxon>
        <taxon>Berryella</taxon>
    </lineage>
</organism>
<gene>
    <name evidence="1" type="primary">pxpA</name>
    <name evidence="2" type="ORF">HLV38_06670</name>
</gene>
<dbReference type="PANTHER" id="PTHR30292">
    <property type="entry name" value="UNCHARACTERIZED PROTEIN YBGL-RELATED"/>
    <property type="match status" value="1"/>
</dbReference>
<dbReference type="PANTHER" id="PTHR30292:SF0">
    <property type="entry name" value="5-OXOPROLINASE SUBUNIT A"/>
    <property type="match status" value="1"/>
</dbReference>
<dbReference type="HAMAP" id="MF_00691">
    <property type="entry name" value="PxpA"/>
    <property type="match status" value="1"/>
</dbReference>
<dbReference type="EC" id="3.5.2.9" evidence="1"/>
<dbReference type="InterPro" id="IPR005501">
    <property type="entry name" value="LamB/YcsF/PxpA-like"/>
</dbReference>
<dbReference type="GO" id="GO:0005524">
    <property type="term" value="F:ATP binding"/>
    <property type="evidence" value="ECO:0007669"/>
    <property type="project" value="UniProtKB-UniRule"/>
</dbReference>
<evidence type="ECO:0000313" key="3">
    <source>
        <dbReference type="Proteomes" id="UP000503297"/>
    </source>
</evidence>
<dbReference type="NCBIfam" id="NF003816">
    <property type="entry name" value="PRK05406.1-5"/>
    <property type="match status" value="1"/>
</dbReference>
<keyword evidence="1" id="KW-0067">ATP-binding</keyword>
<dbReference type="InterPro" id="IPR011330">
    <property type="entry name" value="Glyco_hydro/deAcase_b/a-brl"/>
</dbReference>
<dbReference type="NCBIfam" id="NF003814">
    <property type="entry name" value="PRK05406.1-3"/>
    <property type="match status" value="1"/>
</dbReference>
<comment type="similarity">
    <text evidence="1">Belongs to the LamB/PxpA family.</text>
</comment>
<dbReference type="GO" id="GO:0005975">
    <property type="term" value="P:carbohydrate metabolic process"/>
    <property type="evidence" value="ECO:0007669"/>
    <property type="project" value="InterPro"/>
</dbReference>
<dbReference type="Proteomes" id="UP000503297">
    <property type="component" value="Chromosome"/>
</dbReference>
<comment type="function">
    <text evidence="1">Catalyzes the cleavage of 5-oxoproline to form L-glutamate coupled to the hydrolysis of ATP to ADP and inorganic phosphate.</text>
</comment>
<dbReference type="AlphaFoldDB" id="A0A6M8J5C6"/>
<proteinExistence type="inferred from homology"/>
<keyword evidence="3" id="KW-1185">Reference proteome</keyword>
<dbReference type="GO" id="GO:0017168">
    <property type="term" value="F:5-oxoprolinase (ATP-hydrolyzing) activity"/>
    <property type="evidence" value="ECO:0007669"/>
    <property type="project" value="UniProtKB-UniRule"/>
</dbReference>
<dbReference type="KEGG" id="bwa:HLV38_06670"/>
<comment type="catalytic activity">
    <reaction evidence="1">
        <text>5-oxo-L-proline + ATP + 2 H2O = L-glutamate + ADP + phosphate + H(+)</text>
        <dbReference type="Rhea" id="RHEA:10348"/>
        <dbReference type="ChEBI" id="CHEBI:15377"/>
        <dbReference type="ChEBI" id="CHEBI:15378"/>
        <dbReference type="ChEBI" id="CHEBI:29985"/>
        <dbReference type="ChEBI" id="CHEBI:30616"/>
        <dbReference type="ChEBI" id="CHEBI:43474"/>
        <dbReference type="ChEBI" id="CHEBI:58402"/>
        <dbReference type="ChEBI" id="CHEBI:456216"/>
        <dbReference type="EC" id="3.5.2.9"/>
    </reaction>
</comment>
<keyword evidence="1" id="KW-0547">Nucleotide-binding</keyword>